<organism evidence="2 3">
    <name type="scientific">Sulfobacillus benefaciens</name>
    <dbReference type="NCBI Taxonomy" id="453960"/>
    <lineage>
        <taxon>Bacteria</taxon>
        <taxon>Bacillati</taxon>
        <taxon>Bacillota</taxon>
        <taxon>Clostridia</taxon>
        <taxon>Eubacteriales</taxon>
        <taxon>Clostridiales Family XVII. Incertae Sedis</taxon>
        <taxon>Sulfobacillus</taxon>
    </lineage>
</organism>
<feature type="transmembrane region" description="Helical" evidence="1">
    <location>
        <begin position="12"/>
        <end position="32"/>
    </location>
</feature>
<evidence type="ECO:0000313" key="2">
    <source>
        <dbReference type="EMBL" id="PSR23096.1"/>
    </source>
</evidence>
<proteinExistence type="predicted"/>
<comment type="caution">
    <text evidence="2">The sequence shown here is derived from an EMBL/GenBank/DDBJ whole genome shotgun (WGS) entry which is preliminary data.</text>
</comment>
<dbReference type="PROSITE" id="PS51257">
    <property type="entry name" value="PROKAR_LIPOPROTEIN"/>
    <property type="match status" value="1"/>
</dbReference>
<name>A0A2T2WLK2_9FIRM</name>
<dbReference type="Proteomes" id="UP000242699">
    <property type="component" value="Unassembled WGS sequence"/>
</dbReference>
<accession>A0A2T2WLK2</accession>
<gene>
    <name evidence="2" type="ORF">C7B43_20350</name>
</gene>
<keyword evidence="1" id="KW-0812">Transmembrane</keyword>
<evidence type="ECO:0000256" key="1">
    <source>
        <dbReference type="SAM" id="Phobius"/>
    </source>
</evidence>
<dbReference type="EMBL" id="PXYT01000099">
    <property type="protein sequence ID" value="PSR23096.1"/>
    <property type="molecule type" value="Genomic_DNA"/>
</dbReference>
<keyword evidence="1" id="KW-1133">Transmembrane helix</keyword>
<sequence>MWDRQRPWAYHMSSWAIGLGLMVIVGCVQVSWLSLWGVRIGGSLVILGALGLHAFRVWPPSCFVLETWVRPHED</sequence>
<protein>
    <submittedName>
        <fullName evidence="2">Uncharacterized protein</fullName>
    </submittedName>
</protein>
<feature type="transmembrane region" description="Helical" evidence="1">
    <location>
        <begin position="38"/>
        <end position="58"/>
    </location>
</feature>
<dbReference type="AlphaFoldDB" id="A0A2T2WLK2"/>
<evidence type="ECO:0000313" key="3">
    <source>
        <dbReference type="Proteomes" id="UP000242699"/>
    </source>
</evidence>
<reference evidence="2 3" key="1">
    <citation type="journal article" date="2014" name="BMC Genomics">
        <title>Comparison of environmental and isolate Sulfobacillus genomes reveals diverse carbon, sulfur, nitrogen, and hydrogen metabolisms.</title>
        <authorList>
            <person name="Justice N.B."/>
            <person name="Norman A."/>
            <person name="Brown C.T."/>
            <person name="Singh A."/>
            <person name="Thomas B.C."/>
            <person name="Banfield J.F."/>
        </authorList>
    </citation>
    <scope>NUCLEOTIDE SEQUENCE [LARGE SCALE GENOMIC DNA]</scope>
    <source>
        <strain evidence="2">AMDSBA1</strain>
    </source>
</reference>
<keyword evidence="1" id="KW-0472">Membrane</keyword>